<feature type="transmembrane region" description="Helical" evidence="1">
    <location>
        <begin position="145"/>
        <end position="166"/>
    </location>
</feature>
<proteinExistence type="predicted"/>
<accession>A0A8S1XPU8</accession>
<evidence type="ECO:0000256" key="1">
    <source>
        <dbReference type="SAM" id="Phobius"/>
    </source>
</evidence>
<keyword evidence="3" id="KW-1185">Reference proteome</keyword>
<protein>
    <recommendedName>
        <fullName evidence="4">Transmembrane protein</fullName>
    </recommendedName>
</protein>
<keyword evidence="1" id="KW-1133">Transmembrane helix</keyword>
<reference evidence="2" key="1">
    <citation type="submission" date="2021-01" db="EMBL/GenBank/DDBJ databases">
        <authorList>
            <consortium name="Genoscope - CEA"/>
            <person name="William W."/>
        </authorList>
    </citation>
    <scope>NUCLEOTIDE SEQUENCE</scope>
</reference>
<feature type="transmembrane region" description="Helical" evidence="1">
    <location>
        <begin position="114"/>
        <end position="139"/>
    </location>
</feature>
<evidence type="ECO:0000313" key="3">
    <source>
        <dbReference type="Proteomes" id="UP000689195"/>
    </source>
</evidence>
<comment type="caution">
    <text evidence="2">The sequence shown here is derived from an EMBL/GenBank/DDBJ whole genome shotgun (WGS) entry which is preliminary data.</text>
</comment>
<feature type="transmembrane region" description="Helical" evidence="1">
    <location>
        <begin position="244"/>
        <end position="272"/>
    </location>
</feature>
<dbReference type="AlphaFoldDB" id="A0A8S1XPU8"/>
<evidence type="ECO:0000313" key="2">
    <source>
        <dbReference type="EMBL" id="CAD8203456.1"/>
    </source>
</evidence>
<feature type="transmembrane region" description="Helical" evidence="1">
    <location>
        <begin position="203"/>
        <end position="224"/>
    </location>
</feature>
<dbReference type="EMBL" id="CAJJDO010000134">
    <property type="protein sequence ID" value="CAD8203456.1"/>
    <property type="molecule type" value="Genomic_DNA"/>
</dbReference>
<keyword evidence="1" id="KW-0472">Membrane</keyword>
<dbReference type="OrthoDB" id="309398at2759"/>
<feature type="transmembrane region" description="Helical" evidence="1">
    <location>
        <begin position="85"/>
        <end position="102"/>
    </location>
</feature>
<organism evidence="2 3">
    <name type="scientific">Paramecium pentaurelia</name>
    <dbReference type="NCBI Taxonomy" id="43138"/>
    <lineage>
        <taxon>Eukaryota</taxon>
        <taxon>Sar</taxon>
        <taxon>Alveolata</taxon>
        <taxon>Ciliophora</taxon>
        <taxon>Intramacronucleata</taxon>
        <taxon>Oligohymenophorea</taxon>
        <taxon>Peniculida</taxon>
        <taxon>Parameciidae</taxon>
        <taxon>Paramecium</taxon>
    </lineage>
</organism>
<dbReference type="Proteomes" id="UP000689195">
    <property type="component" value="Unassembled WGS sequence"/>
</dbReference>
<evidence type="ECO:0008006" key="4">
    <source>
        <dbReference type="Google" id="ProtNLM"/>
    </source>
</evidence>
<keyword evidence="1" id="KW-0812">Transmembrane</keyword>
<sequence length="287" mass="33566">METEYNSKKKPLVNSQGPSFQSFFWKSYVEFDQDDSEISLNQLLPFLLKMIYVQALNLILVYIIAFLTFYLESFQNLLINNNSDFVYQTFLLAFIILFFIILCTRKIKNMIIKLIILIIMSIVVIILFGNILGLIVIYFPKESTIMFLVYILLTSFTMLISFIMVLKIVSPEKFTFEKLVAASTLSQLILFIIFISIYSQEWLFIVIIWIFHYLYCMCFVYVLLQISTGQNKKIKVQGNNTVDYLMAGLVIYVESTCLSIDFVPIITLFLIFESISIMFCKTDEKYI</sequence>
<feature type="transmembrane region" description="Helical" evidence="1">
    <location>
        <begin position="51"/>
        <end position="70"/>
    </location>
</feature>
<name>A0A8S1XPU8_9CILI</name>
<feature type="transmembrane region" description="Helical" evidence="1">
    <location>
        <begin position="178"/>
        <end position="197"/>
    </location>
</feature>
<gene>
    <name evidence="2" type="ORF">PPENT_87.1.T1340008</name>
</gene>